<reference evidence="2 3" key="1">
    <citation type="submission" date="2016-11" db="EMBL/GenBank/DDBJ databases">
        <title>Complete Genome Sequence of Bradyrhizobium sp. strain J5, an isolated from soybean nodule in Hokkaido.</title>
        <authorList>
            <person name="Kanehara K."/>
        </authorList>
    </citation>
    <scope>NUCLEOTIDE SEQUENCE [LARGE SCALE GENOMIC DNA]</scope>
    <source>
        <strain evidence="2 3">J5</strain>
    </source>
</reference>
<dbReference type="Proteomes" id="UP000181962">
    <property type="component" value="Chromosome"/>
</dbReference>
<feature type="signal peptide" evidence="1">
    <location>
        <begin position="1"/>
        <end position="23"/>
    </location>
</feature>
<feature type="chain" id="PRO_5009853392" description="DUF2946 domain-containing protein" evidence="1">
    <location>
        <begin position="24"/>
        <end position="121"/>
    </location>
</feature>
<keyword evidence="1" id="KW-0732">Signal</keyword>
<dbReference type="AlphaFoldDB" id="A0A1L3FCV5"/>
<evidence type="ECO:0000313" key="3">
    <source>
        <dbReference type="Proteomes" id="UP000181962"/>
    </source>
</evidence>
<gene>
    <name evidence="2" type="ORF">BKD09_22515</name>
</gene>
<accession>A0A1L3FCV5</accession>
<evidence type="ECO:0008006" key="4">
    <source>
        <dbReference type="Google" id="ProtNLM"/>
    </source>
</evidence>
<proteinExistence type="predicted"/>
<evidence type="ECO:0000313" key="2">
    <source>
        <dbReference type="EMBL" id="APG11108.1"/>
    </source>
</evidence>
<organism evidence="2 3">
    <name type="scientific">Bradyrhizobium japonicum</name>
    <dbReference type="NCBI Taxonomy" id="375"/>
    <lineage>
        <taxon>Bacteria</taxon>
        <taxon>Pseudomonadati</taxon>
        <taxon>Pseudomonadota</taxon>
        <taxon>Alphaproteobacteria</taxon>
        <taxon>Hyphomicrobiales</taxon>
        <taxon>Nitrobacteraceae</taxon>
        <taxon>Bradyrhizobium</taxon>
    </lineage>
</organism>
<name>A0A1L3FCV5_BRAJP</name>
<dbReference type="EMBL" id="CP017637">
    <property type="protein sequence ID" value="APG11108.1"/>
    <property type="molecule type" value="Genomic_DNA"/>
</dbReference>
<protein>
    <recommendedName>
        <fullName evidence="4">DUF2946 domain-containing protein</fullName>
    </recommendedName>
</protein>
<sequence length="121" mass="12693">MRWFLALGIAMGVFIGPAAQLMAAAPPALTAAMTAAAADNDAMQMADGMPCCPKKQSPIRFDCDKCVFCGFANCMIKLSGLRQASTIAEVPVLIARIAPVSEFVPAGLAKSPPERPPRTNI</sequence>
<evidence type="ECO:0000256" key="1">
    <source>
        <dbReference type="SAM" id="SignalP"/>
    </source>
</evidence>